<dbReference type="Pfam" id="PF00856">
    <property type="entry name" value="SET"/>
    <property type="match status" value="1"/>
</dbReference>
<dbReference type="PANTHER" id="PTHR47332">
    <property type="entry name" value="SET DOMAIN-CONTAINING PROTEIN 5"/>
    <property type="match status" value="1"/>
</dbReference>
<dbReference type="InterPro" id="IPR053185">
    <property type="entry name" value="SET_domain_protein"/>
</dbReference>
<comment type="caution">
    <text evidence="3">The sequence shown here is derived from an EMBL/GenBank/DDBJ whole genome shotgun (WGS) entry which is preliminary data.</text>
</comment>
<evidence type="ECO:0000313" key="4">
    <source>
        <dbReference type="Proteomes" id="UP000230002"/>
    </source>
</evidence>
<feature type="compositionally biased region" description="Acidic residues" evidence="1">
    <location>
        <begin position="1"/>
        <end position="12"/>
    </location>
</feature>
<evidence type="ECO:0000313" key="3">
    <source>
        <dbReference type="EMBL" id="PIL23112.1"/>
    </source>
</evidence>
<feature type="region of interest" description="Disordered" evidence="1">
    <location>
        <begin position="1"/>
        <end position="35"/>
    </location>
</feature>
<protein>
    <submittedName>
        <fullName evidence="3">Transcription factor</fullName>
    </submittedName>
</protein>
<dbReference type="SMART" id="SM00317">
    <property type="entry name" value="SET"/>
    <property type="match status" value="1"/>
</dbReference>
<dbReference type="Proteomes" id="UP000230002">
    <property type="component" value="Unassembled WGS sequence"/>
</dbReference>
<dbReference type="AlphaFoldDB" id="A0A2G8RNL4"/>
<name>A0A2G8RNL4_9APHY</name>
<dbReference type="Gene3D" id="2.170.270.10">
    <property type="entry name" value="SET domain"/>
    <property type="match status" value="1"/>
</dbReference>
<dbReference type="InterPro" id="IPR001214">
    <property type="entry name" value="SET_dom"/>
</dbReference>
<dbReference type="SUPFAM" id="SSF82199">
    <property type="entry name" value="SET domain"/>
    <property type="match status" value="1"/>
</dbReference>
<gene>
    <name evidence="3" type="ORF">GSI_14421</name>
</gene>
<feature type="compositionally biased region" description="Basic and acidic residues" evidence="1">
    <location>
        <begin position="20"/>
        <end position="32"/>
    </location>
</feature>
<dbReference type="InterPro" id="IPR046341">
    <property type="entry name" value="SET_dom_sf"/>
</dbReference>
<dbReference type="EMBL" id="AYKW01000068">
    <property type="protein sequence ID" value="PIL23112.1"/>
    <property type="molecule type" value="Genomic_DNA"/>
</dbReference>
<organism evidence="3 4">
    <name type="scientific">Ganoderma sinense ZZ0214-1</name>
    <dbReference type="NCBI Taxonomy" id="1077348"/>
    <lineage>
        <taxon>Eukaryota</taxon>
        <taxon>Fungi</taxon>
        <taxon>Dikarya</taxon>
        <taxon>Basidiomycota</taxon>
        <taxon>Agaricomycotina</taxon>
        <taxon>Agaricomycetes</taxon>
        <taxon>Polyporales</taxon>
        <taxon>Polyporaceae</taxon>
        <taxon>Ganoderma</taxon>
    </lineage>
</organism>
<dbReference type="OrthoDB" id="265717at2759"/>
<evidence type="ECO:0000259" key="2">
    <source>
        <dbReference type="PROSITE" id="PS50280"/>
    </source>
</evidence>
<reference evidence="3 4" key="1">
    <citation type="journal article" date="2015" name="Sci. Rep.">
        <title>Chromosome-level genome map provides insights into diverse defense mechanisms in the medicinal fungus Ganoderma sinense.</title>
        <authorList>
            <person name="Zhu Y."/>
            <person name="Xu J."/>
            <person name="Sun C."/>
            <person name="Zhou S."/>
            <person name="Xu H."/>
            <person name="Nelson D.R."/>
            <person name="Qian J."/>
            <person name="Song J."/>
            <person name="Luo H."/>
            <person name="Xiang L."/>
            <person name="Li Y."/>
            <person name="Xu Z."/>
            <person name="Ji A."/>
            <person name="Wang L."/>
            <person name="Lu S."/>
            <person name="Hayward A."/>
            <person name="Sun W."/>
            <person name="Li X."/>
            <person name="Schwartz D.C."/>
            <person name="Wang Y."/>
            <person name="Chen S."/>
        </authorList>
    </citation>
    <scope>NUCLEOTIDE SEQUENCE [LARGE SCALE GENOMIC DNA]</scope>
    <source>
        <strain evidence="3 4">ZZ0214-1</strain>
    </source>
</reference>
<feature type="domain" description="SET" evidence="2">
    <location>
        <begin position="35"/>
        <end position="207"/>
    </location>
</feature>
<dbReference type="STRING" id="1077348.A0A2G8RNL4"/>
<feature type="region of interest" description="Disordered" evidence="1">
    <location>
        <begin position="130"/>
        <end position="156"/>
    </location>
</feature>
<accession>A0A2G8RNL4</accession>
<evidence type="ECO:0000256" key="1">
    <source>
        <dbReference type="SAM" id="MobiDB-lite"/>
    </source>
</evidence>
<keyword evidence="4" id="KW-1185">Reference proteome</keyword>
<feature type="compositionally biased region" description="Basic and acidic residues" evidence="1">
    <location>
        <begin position="145"/>
        <end position="156"/>
    </location>
</feature>
<sequence>MIDEETEDEDDASSPSTNHHGQERESASKTDDLSPCYKMSSSSIGGFGLFAARPISQGALVFAETPLLTQPLSPTRTNSSILNVLAQRTREEQCAFFALSNAHKTERPGRPVLLPALGIFETNALPCGSTLPPASGDTGEAKTSGSKDAKAGKADHGGREGIFLRAARLNHSCRPNVWRTWDVSSQEMTFRALRDIAQDEELCMNYADVDILGTREERAAEIEKAFGFVCACEVCELKGKEGKDSDRRRADIKRLFEEIGTCSKEPTLGLRKVSIAMRLLKEEQVMHYEASFCFDAFQFCVMVSDFVNAKAWVKKAWEASCDTMGPESPAAHTFKLYWANPRAHPLAGTLPHMTLSGPDGDEKAVDDTPPRGTTVVTRVTRIS</sequence>
<dbReference type="PROSITE" id="PS50280">
    <property type="entry name" value="SET"/>
    <property type="match status" value="1"/>
</dbReference>
<dbReference type="CDD" id="cd20071">
    <property type="entry name" value="SET_SMYD"/>
    <property type="match status" value="1"/>
</dbReference>
<dbReference type="PANTHER" id="PTHR47332:SF2">
    <property type="entry name" value="SET-6"/>
    <property type="match status" value="1"/>
</dbReference>
<proteinExistence type="predicted"/>